<keyword evidence="2" id="KW-1185">Reference proteome</keyword>
<gene>
    <name evidence="1" type="ORF">E2C01_022700</name>
</gene>
<dbReference type="AlphaFoldDB" id="A0A5B7E8B5"/>
<dbReference type="EMBL" id="VSRR010002077">
    <property type="protein sequence ID" value="MPC29466.1"/>
    <property type="molecule type" value="Genomic_DNA"/>
</dbReference>
<protein>
    <submittedName>
        <fullName evidence="1">Uncharacterized protein</fullName>
    </submittedName>
</protein>
<comment type="caution">
    <text evidence="1">The sequence shown here is derived from an EMBL/GenBank/DDBJ whole genome shotgun (WGS) entry which is preliminary data.</text>
</comment>
<organism evidence="1 2">
    <name type="scientific">Portunus trituberculatus</name>
    <name type="common">Swimming crab</name>
    <name type="synonym">Neptunus trituberculatus</name>
    <dbReference type="NCBI Taxonomy" id="210409"/>
    <lineage>
        <taxon>Eukaryota</taxon>
        <taxon>Metazoa</taxon>
        <taxon>Ecdysozoa</taxon>
        <taxon>Arthropoda</taxon>
        <taxon>Crustacea</taxon>
        <taxon>Multicrustacea</taxon>
        <taxon>Malacostraca</taxon>
        <taxon>Eumalacostraca</taxon>
        <taxon>Eucarida</taxon>
        <taxon>Decapoda</taxon>
        <taxon>Pleocyemata</taxon>
        <taxon>Brachyura</taxon>
        <taxon>Eubrachyura</taxon>
        <taxon>Portunoidea</taxon>
        <taxon>Portunidae</taxon>
        <taxon>Portuninae</taxon>
        <taxon>Portunus</taxon>
    </lineage>
</organism>
<name>A0A5B7E8B5_PORTR</name>
<proteinExistence type="predicted"/>
<dbReference type="Proteomes" id="UP000324222">
    <property type="component" value="Unassembled WGS sequence"/>
</dbReference>
<reference evidence="1 2" key="1">
    <citation type="submission" date="2019-05" db="EMBL/GenBank/DDBJ databases">
        <title>Another draft genome of Portunus trituberculatus and its Hox gene families provides insights of decapod evolution.</title>
        <authorList>
            <person name="Jeong J.-H."/>
            <person name="Song I."/>
            <person name="Kim S."/>
            <person name="Choi T."/>
            <person name="Kim D."/>
            <person name="Ryu S."/>
            <person name="Kim W."/>
        </authorList>
    </citation>
    <scope>NUCLEOTIDE SEQUENCE [LARGE SCALE GENOMIC DNA]</scope>
    <source>
        <tissue evidence="1">Muscle</tissue>
    </source>
</reference>
<sequence length="301" mass="31685">MRSYVVMMMTAKKIASSNTAASRTTTDVPSLASWATLCSTSRSISGHTILFSCCLAASLLNTLAASALRLMWPSSPTISKAKISTNALWHAVPGRYASWPSLSQSTTAAPNPASRRATLDLPLAEPPVRPMTQGWTGMAGLSVGSCRMVPRSRILPEEELALVSSSVDCRSSSSTSVTTWPSSSGRPFSSLTRLIAATPPFVSSLTTSMSMLGSHAVGPRGSSMGTAYSSTLGSSSSTSWAKPSILSLRGLISSVRVFFLSKGPSAIPQRSRPLHRSSAADNITRWPTCGWSKVPPNTTLA</sequence>
<accession>A0A5B7E8B5</accession>
<evidence type="ECO:0000313" key="2">
    <source>
        <dbReference type="Proteomes" id="UP000324222"/>
    </source>
</evidence>
<evidence type="ECO:0000313" key="1">
    <source>
        <dbReference type="EMBL" id="MPC29466.1"/>
    </source>
</evidence>